<dbReference type="PROSITE" id="PS50949">
    <property type="entry name" value="HTH_GNTR"/>
    <property type="match status" value="1"/>
</dbReference>
<dbReference type="InterPro" id="IPR011711">
    <property type="entry name" value="GntR_C"/>
</dbReference>
<dbReference type="GO" id="GO:0003677">
    <property type="term" value="F:DNA binding"/>
    <property type="evidence" value="ECO:0007669"/>
    <property type="project" value="UniProtKB-KW"/>
</dbReference>
<dbReference type="SUPFAM" id="SSF46785">
    <property type="entry name" value="Winged helix' DNA-binding domain"/>
    <property type="match status" value="1"/>
</dbReference>
<evidence type="ECO:0000313" key="6">
    <source>
        <dbReference type="Proteomes" id="UP000824128"/>
    </source>
</evidence>
<dbReference type="InterPro" id="IPR000524">
    <property type="entry name" value="Tscrpt_reg_HTH_GntR"/>
</dbReference>
<dbReference type="Gene3D" id="1.20.120.530">
    <property type="entry name" value="GntR ligand-binding domain-like"/>
    <property type="match status" value="1"/>
</dbReference>
<dbReference type="PANTHER" id="PTHR43537">
    <property type="entry name" value="TRANSCRIPTIONAL REGULATOR, GNTR FAMILY"/>
    <property type="match status" value="1"/>
</dbReference>
<proteinExistence type="predicted"/>
<evidence type="ECO:0000313" key="5">
    <source>
        <dbReference type="EMBL" id="HIU94609.1"/>
    </source>
</evidence>
<protein>
    <submittedName>
        <fullName evidence="5">GntR family transcriptional regulator</fullName>
    </submittedName>
</protein>
<feature type="domain" description="HTH gntR-type" evidence="4">
    <location>
        <begin position="15"/>
        <end position="82"/>
    </location>
</feature>
<dbReference type="Pfam" id="PF07729">
    <property type="entry name" value="FCD"/>
    <property type="match status" value="1"/>
</dbReference>
<dbReference type="SUPFAM" id="SSF48008">
    <property type="entry name" value="GntR ligand-binding domain-like"/>
    <property type="match status" value="1"/>
</dbReference>
<dbReference type="GO" id="GO:0003700">
    <property type="term" value="F:DNA-binding transcription factor activity"/>
    <property type="evidence" value="ECO:0007669"/>
    <property type="project" value="InterPro"/>
</dbReference>
<evidence type="ECO:0000256" key="2">
    <source>
        <dbReference type="ARBA" id="ARBA00023125"/>
    </source>
</evidence>
<organism evidence="5 6">
    <name type="scientific">Candidatus Aphodomorpha intestinavium</name>
    <dbReference type="NCBI Taxonomy" id="2840672"/>
    <lineage>
        <taxon>Bacteria</taxon>
        <taxon>Bacillati</taxon>
        <taxon>Bacillota</taxon>
        <taxon>Clostridia</taxon>
        <taxon>Eubacteriales</taxon>
        <taxon>Candidatus Aphodomorpha</taxon>
    </lineage>
</organism>
<reference evidence="5" key="1">
    <citation type="submission" date="2020-10" db="EMBL/GenBank/DDBJ databases">
        <authorList>
            <person name="Gilroy R."/>
        </authorList>
    </citation>
    <scope>NUCLEOTIDE SEQUENCE</scope>
    <source>
        <strain evidence="5">ChiGjej2B2-16831</strain>
    </source>
</reference>
<gene>
    <name evidence="5" type="ORF">IAD24_05550</name>
</gene>
<evidence type="ECO:0000256" key="1">
    <source>
        <dbReference type="ARBA" id="ARBA00023015"/>
    </source>
</evidence>
<dbReference type="InterPro" id="IPR036388">
    <property type="entry name" value="WH-like_DNA-bd_sf"/>
</dbReference>
<keyword evidence="3" id="KW-0804">Transcription</keyword>
<dbReference type="Proteomes" id="UP000824128">
    <property type="component" value="Unassembled WGS sequence"/>
</dbReference>
<dbReference type="Gene3D" id="1.10.10.10">
    <property type="entry name" value="Winged helix-like DNA-binding domain superfamily/Winged helix DNA-binding domain"/>
    <property type="match status" value="1"/>
</dbReference>
<keyword evidence="2" id="KW-0238">DNA-binding</keyword>
<reference evidence="5" key="2">
    <citation type="journal article" date="2021" name="PeerJ">
        <title>Extensive microbial diversity within the chicken gut microbiome revealed by metagenomics and culture.</title>
        <authorList>
            <person name="Gilroy R."/>
            <person name="Ravi A."/>
            <person name="Getino M."/>
            <person name="Pursley I."/>
            <person name="Horton D.L."/>
            <person name="Alikhan N.F."/>
            <person name="Baker D."/>
            <person name="Gharbi K."/>
            <person name="Hall N."/>
            <person name="Watson M."/>
            <person name="Adriaenssens E.M."/>
            <person name="Foster-Nyarko E."/>
            <person name="Jarju S."/>
            <person name="Secka A."/>
            <person name="Antonio M."/>
            <person name="Oren A."/>
            <person name="Chaudhuri R.R."/>
            <person name="La Ragione R."/>
            <person name="Hildebrand F."/>
            <person name="Pallen M.J."/>
        </authorList>
    </citation>
    <scope>NUCLEOTIDE SEQUENCE</scope>
    <source>
        <strain evidence="5">ChiGjej2B2-16831</strain>
    </source>
</reference>
<name>A0A9D1N4G7_9FIRM</name>
<dbReference type="EMBL" id="DVNZ01000174">
    <property type="protein sequence ID" value="HIU94609.1"/>
    <property type="molecule type" value="Genomic_DNA"/>
</dbReference>
<dbReference type="SMART" id="SM00895">
    <property type="entry name" value="FCD"/>
    <property type="match status" value="1"/>
</dbReference>
<evidence type="ECO:0000259" key="4">
    <source>
        <dbReference type="PROSITE" id="PS50949"/>
    </source>
</evidence>
<comment type="caution">
    <text evidence="5">The sequence shown here is derived from an EMBL/GenBank/DDBJ whole genome shotgun (WGS) entry which is preliminary data.</text>
</comment>
<dbReference type="CDD" id="cd07377">
    <property type="entry name" value="WHTH_GntR"/>
    <property type="match status" value="1"/>
</dbReference>
<dbReference type="PANTHER" id="PTHR43537:SF41">
    <property type="entry name" value="TRANSCRIPTIONAL REGULATORY PROTEIN"/>
    <property type="match status" value="1"/>
</dbReference>
<dbReference type="Pfam" id="PF00392">
    <property type="entry name" value="GntR"/>
    <property type="match status" value="1"/>
</dbReference>
<dbReference type="AlphaFoldDB" id="A0A9D1N4G7"/>
<dbReference type="SMART" id="SM00345">
    <property type="entry name" value="HTH_GNTR"/>
    <property type="match status" value="1"/>
</dbReference>
<evidence type="ECO:0000256" key="3">
    <source>
        <dbReference type="ARBA" id="ARBA00023163"/>
    </source>
</evidence>
<dbReference type="InterPro" id="IPR008920">
    <property type="entry name" value="TF_FadR/GntR_C"/>
</dbReference>
<accession>A0A9D1N4G7</accession>
<dbReference type="InterPro" id="IPR036390">
    <property type="entry name" value="WH_DNA-bd_sf"/>
</dbReference>
<keyword evidence="1" id="KW-0805">Transcription regulation</keyword>
<sequence>MNYSSIAEQIGPRTGATQEWVYRVLRHGIVSGELPGGAQLKQDEISAALNVSHIPVREALRQLEALGLVRIHPNRGASVTQLSRSTLLDMMEVRATLSVMALRNSAPLLTEEDYDALDAVIAAQRQETDLFRTEELNYRFHDLLSYHAENSVSNLFMDIIHANIDRYMRRNFYGSTATRERSINEHEQILAACRAGDFDRACELLSSHILNAKEYIPPDLTP</sequence>